<keyword evidence="3" id="KW-0540">Nuclease</keyword>
<evidence type="ECO:0000313" key="4">
    <source>
        <dbReference type="Proteomes" id="UP000623172"/>
    </source>
</evidence>
<proteinExistence type="inferred from homology"/>
<dbReference type="InterPro" id="IPR010979">
    <property type="entry name" value="Ribosomal_uS13-like_H2TH"/>
</dbReference>
<keyword evidence="4" id="KW-1185">Reference proteome</keyword>
<dbReference type="PANTHER" id="PTHR22993">
    <property type="entry name" value="FORMAMIDOPYRIMIDINE-DNA GLYCOSYLASE"/>
    <property type="match status" value="1"/>
</dbReference>
<dbReference type="SUPFAM" id="SSF46946">
    <property type="entry name" value="S13-like H2TH domain"/>
    <property type="match status" value="1"/>
</dbReference>
<reference evidence="3" key="1">
    <citation type="submission" date="2020-08" db="EMBL/GenBank/DDBJ databases">
        <title>Genome public.</title>
        <authorList>
            <person name="Liu C."/>
            <person name="Sun Q."/>
        </authorList>
    </citation>
    <scope>NUCLEOTIDE SEQUENCE</scope>
    <source>
        <strain evidence="3">NSJ-53</strain>
    </source>
</reference>
<dbReference type="InterPro" id="IPR015886">
    <property type="entry name" value="H2TH_FPG"/>
</dbReference>
<sequence>MLEIPECRVIAGQLNEVLRGKRIEKAAADETHHGFAFYCGDPADYPSVLEGRQVQGAWAYGGQVAVDAGDSQMNFADGATLRYTPPGGKIPAKRQFYLAMEDGSVITGTTRMYGSFYAYRKGEFDTPYMQAAREKPSPLSDAFDEAYFKRLWRESQPKLSAKAFLSTEQRIPGLGNGVLQDILFRAGIHPKSKLAALDDGDRERMFKSVKTTLAAMIQGGGRDTEKDLFGRPGGYRTLLSQKTYAMPCLECGGPRIRQAYLGGNVYFCPVCQPLKQEKKP</sequence>
<comment type="similarity">
    <text evidence="1">Belongs to the FPG family.</text>
</comment>
<dbReference type="AlphaFoldDB" id="A0A926HR19"/>
<dbReference type="RefSeq" id="WP_249316504.1">
    <property type="nucleotide sequence ID" value="NZ_JACRSR010000003.1"/>
</dbReference>
<dbReference type="GO" id="GO:0003906">
    <property type="term" value="F:DNA-(apurinic or apyrimidinic site) endonuclease activity"/>
    <property type="evidence" value="ECO:0007669"/>
    <property type="project" value="InterPro"/>
</dbReference>
<dbReference type="GO" id="GO:0034039">
    <property type="term" value="F:8-oxo-7,8-dihydroguanine DNA N-glycosylase activity"/>
    <property type="evidence" value="ECO:0007669"/>
    <property type="project" value="TreeGrafter"/>
</dbReference>
<dbReference type="SUPFAM" id="SSF57716">
    <property type="entry name" value="Glucocorticoid receptor-like (DNA-binding domain)"/>
    <property type="match status" value="1"/>
</dbReference>
<dbReference type="GO" id="GO:0006284">
    <property type="term" value="P:base-excision repair"/>
    <property type="evidence" value="ECO:0007669"/>
    <property type="project" value="InterPro"/>
</dbReference>
<comment type="caution">
    <text evidence="3">The sequence shown here is derived from an EMBL/GenBank/DDBJ whole genome shotgun (WGS) entry which is preliminary data.</text>
</comment>
<dbReference type="GO" id="GO:0008270">
    <property type="term" value="F:zinc ion binding"/>
    <property type="evidence" value="ECO:0007669"/>
    <property type="project" value="InterPro"/>
</dbReference>
<protein>
    <submittedName>
        <fullName evidence="3">Endonuclease VIII</fullName>
    </submittedName>
</protein>
<accession>A0A926HR19</accession>
<dbReference type="SMART" id="SM01232">
    <property type="entry name" value="H2TH"/>
    <property type="match status" value="1"/>
</dbReference>
<gene>
    <name evidence="3" type="ORF">H8696_08225</name>
</gene>
<evidence type="ECO:0000256" key="1">
    <source>
        <dbReference type="ARBA" id="ARBA00009409"/>
    </source>
</evidence>
<evidence type="ECO:0000259" key="2">
    <source>
        <dbReference type="SMART" id="SM01232"/>
    </source>
</evidence>
<name>A0A926HR19_9FIRM</name>
<dbReference type="Gene3D" id="3.20.190.10">
    <property type="entry name" value="MutM-like, N-terminal"/>
    <property type="match status" value="1"/>
</dbReference>
<dbReference type="Pfam" id="PF06831">
    <property type="entry name" value="H2TH"/>
    <property type="match status" value="1"/>
</dbReference>
<dbReference type="PANTHER" id="PTHR22993:SF9">
    <property type="entry name" value="FORMAMIDOPYRIMIDINE-DNA GLYCOSYLASE"/>
    <property type="match status" value="1"/>
</dbReference>
<dbReference type="Gene3D" id="1.10.8.50">
    <property type="match status" value="1"/>
</dbReference>
<dbReference type="InterPro" id="IPR035937">
    <property type="entry name" value="FPG_N"/>
</dbReference>
<evidence type="ECO:0000313" key="3">
    <source>
        <dbReference type="EMBL" id="MBC8531831.1"/>
    </source>
</evidence>
<keyword evidence="3" id="KW-0378">Hydrolase</keyword>
<keyword evidence="3" id="KW-0255">Endonuclease</keyword>
<organism evidence="3 4">
    <name type="scientific">Gehongia tenuis</name>
    <dbReference type="NCBI Taxonomy" id="2763655"/>
    <lineage>
        <taxon>Bacteria</taxon>
        <taxon>Bacillati</taxon>
        <taxon>Bacillota</taxon>
        <taxon>Clostridia</taxon>
        <taxon>Christensenellales</taxon>
        <taxon>Christensenellaceae</taxon>
        <taxon>Gehongia</taxon>
    </lineage>
</organism>
<dbReference type="SUPFAM" id="SSF81624">
    <property type="entry name" value="N-terminal domain of MutM-like DNA repair proteins"/>
    <property type="match status" value="1"/>
</dbReference>
<dbReference type="EMBL" id="JACRSR010000003">
    <property type="protein sequence ID" value="MBC8531831.1"/>
    <property type="molecule type" value="Genomic_DNA"/>
</dbReference>
<dbReference type="GO" id="GO:0003684">
    <property type="term" value="F:damaged DNA binding"/>
    <property type="evidence" value="ECO:0007669"/>
    <property type="project" value="InterPro"/>
</dbReference>
<feature type="domain" description="Formamidopyrimidine-DNA glycosylase H2TH DNA-binding" evidence="2">
    <location>
        <begin position="136"/>
        <end position="228"/>
    </location>
</feature>
<dbReference type="Proteomes" id="UP000623172">
    <property type="component" value="Unassembled WGS sequence"/>
</dbReference>